<dbReference type="Gene3D" id="1.20.1280.50">
    <property type="match status" value="1"/>
</dbReference>
<organism evidence="2">
    <name type="scientific">Bionectria ochroleuca</name>
    <name type="common">Gliocladium roseum</name>
    <dbReference type="NCBI Taxonomy" id="29856"/>
    <lineage>
        <taxon>Eukaryota</taxon>
        <taxon>Fungi</taxon>
        <taxon>Dikarya</taxon>
        <taxon>Ascomycota</taxon>
        <taxon>Pezizomycotina</taxon>
        <taxon>Sordariomycetes</taxon>
        <taxon>Hypocreomycetidae</taxon>
        <taxon>Hypocreales</taxon>
        <taxon>Bionectriaceae</taxon>
        <taxon>Clonostachys</taxon>
    </lineage>
</organism>
<dbReference type="SUPFAM" id="SSF81383">
    <property type="entry name" value="F-box domain"/>
    <property type="match status" value="1"/>
</dbReference>
<evidence type="ECO:0000313" key="2">
    <source>
        <dbReference type="EMBL" id="CEO47940.1"/>
    </source>
</evidence>
<dbReference type="CDD" id="cd09917">
    <property type="entry name" value="F-box_SF"/>
    <property type="match status" value="1"/>
</dbReference>
<dbReference type="Pfam" id="PF12937">
    <property type="entry name" value="F-box-like"/>
    <property type="match status" value="1"/>
</dbReference>
<accession>A0A0B7JZ63</accession>
<dbReference type="InterPro" id="IPR036047">
    <property type="entry name" value="F-box-like_dom_sf"/>
</dbReference>
<feature type="domain" description="F-box" evidence="1">
    <location>
        <begin position="1"/>
        <end position="43"/>
    </location>
</feature>
<gene>
    <name evidence="2" type="ORF">BN869_000003996_1</name>
</gene>
<dbReference type="EMBL" id="CDPU01000009">
    <property type="protein sequence ID" value="CEO47940.1"/>
    <property type="molecule type" value="Genomic_DNA"/>
</dbReference>
<name>A0A0B7JZ63_BIOOC</name>
<evidence type="ECO:0000259" key="1">
    <source>
        <dbReference type="PROSITE" id="PS50181"/>
    </source>
</evidence>
<dbReference type="PROSITE" id="PS50181">
    <property type="entry name" value="FBOX"/>
    <property type="match status" value="1"/>
</dbReference>
<dbReference type="InterPro" id="IPR001810">
    <property type="entry name" value="F-box_dom"/>
</dbReference>
<dbReference type="SMART" id="SM00256">
    <property type="entry name" value="FBOX"/>
    <property type="match status" value="1"/>
</dbReference>
<protein>
    <recommendedName>
        <fullName evidence="1">F-box domain-containing protein</fullName>
    </recommendedName>
</protein>
<proteinExistence type="predicted"/>
<reference evidence="2" key="1">
    <citation type="submission" date="2015-01" db="EMBL/GenBank/DDBJ databases">
        <authorList>
            <person name="Durling Mikael"/>
        </authorList>
    </citation>
    <scope>NUCLEOTIDE SEQUENCE</scope>
</reference>
<dbReference type="AlphaFoldDB" id="A0A0B7JZ63"/>
<sequence>MIPLPSEILIHILDYLPQSSRKDARLVCHSFNGIVSRSQFTLLASFLDPEVSTATCELIARDLTRRPSSIWSPRCSVPAKLPIPESFILALHVGLTGGRSWIDGRSVGSGKTVDVNPHGLSRRLNRPDVTEDNVRQALFRYALYLSYTHHEEEDQSSFSWVLDIKFWA</sequence>